<evidence type="ECO:0000256" key="5">
    <source>
        <dbReference type="ARBA" id="ARBA00023014"/>
    </source>
</evidence>
<dbReference type="EMBL" id="BX294134">
    <property type="protein sequence ID" value="CAD71832.1"/>
    <property type="molecule type" value="Genomic_DNA"/>
</dbReference>
<dbReference type="AlphaFoldDB" id="Q7UY17"/>
<dbReference type="STRING" id="243090.RB941"/>
<evidence type="ECO:0000313" key="7">
    <source>
        <dbReference type="EMBL" id="CAD71832.1"/>
    </source>
</evidence>
<reference evidence="7 8" key="1">
    <citation type="journal article" date="2003" name="Proc. Natl. Acad. Sci. U.S.A.">
        <title>Complete genome sequence of the marine planctomycete Pirellula sp. strain 1.</title>
        <authorList>
            <person name="Gloeckner F.O."/>
            <person name="Kube M."/>
            <person name="Bauer M."/>
            <person name="Teeling H."/>
            <person name="Lombardot T."/>
            <person name="Ludwig W."/>
            <person name="Gade D."/>
            <person name="Beck A."/>
            <person name="Borzym K."/>
            <person name="Heitmann K."/>
            <person name="Rabus R."/>
            <person name="Schlesner H."/>
            <person name="Amann R."/>
            <person name="Reinhardt R."/>
        </authorList>
    </citation>
    <scope>NUCLEOTIDE SEQUENCE [LARGE SCALE GENOMIC DNA]</scope>
    <source>
        <strain evidence="8">DSM 10527 / NCIMB 13988 / SH1</strain>
    </source>
</reference>
<proteinExistence type="predicted"/>
<sequence length="616" mass="67453">MSRCTWLVTTLISFVSFGLVPNAAADSNVDVMVYGATPSGIAAAVAAGKSGQSVLLVEPSNRIGGLVTSGLSHTDFHSLESLSGAFLDFANRVETHYAETFGVDSPQVKASYHGTFGEPKVNLAAFHALLNEQPRVELIHQHRLTTLSQTETSPRNRIESATLADPQGNTQTVRAKVFIDGSYEGDLMAMAGVPWRAGREGRDEHGESLAPETADDQLQAYNFRFIMTQDETNRVTPVAPPGYRREDFVGVLDAIESDKIQRVFDYPSKCIFKAHLPVLPGGKYDINDVSRGLVRLSLPGKNLGWPDGTPEERQAIHAEHLRDQVGLLYFLQNDLEVPPEFREEAKLWGWCRDEFLDTDHLPPQLYVREARRMQGVHVYTQADSEYAAEGTRAKFHPDSIAMADYGNNCHGTHHEGPRFGGKHSGEFYNPVPPYQIPYGVLLPKEVDNLLVPGAVSSSHVGFCALRLEPVWMSLGQAAGHAAALAVQHDRPVQQVDISELQHHLHADGSATIYVSDVLPGSPDFTAVQWWGAAGGLLKLYPEGTPRKPRGKRLHGQYSEAAPWHAVELDKTLDADLEQRWRALAASIGVPLDVLPQANGTTTRGEFIRAASAASSQ</sequence>
<keyword evidence="3" id="KW-0560">Oxidoreductase</keyword>
<dbReference type="PATRIC" id="fig|243090.15.peg.441"/>
<protein>
    <recommendedName>
        <fullName evidence="9">Xanthan lyase</fullName>
    </recommendedName>
</protein>
<dbReference type="InterPro" id="IPR039650">
    <property type="entry name" value="HdrA-like"/>
</dbReference>
<evidence type="ECO:0000256" key="6">
    <source>
        <dbReference type="SAM" id="SignalP"/>
    </source>
</evidence>
<keyword evidence="5" id="KW-0411">Iron-sulfur</keyword>
<evidence type="ECO:0000256" key="1">
    <source>
        <dbReference type="ARBA" id="ARBA00022485"/>
    </source>
</evidence>
<gene>
    <name evidence="7" type="ordered locus">RB941</name>
</gene>
<dbReference type="GO" id="GO:0016491">
    <property type="term" value="F:oxidoreductase activity"/>
    <property type="evidence" value="ECO:0007669"/>
    <property type="project" value="UniProtKB-KW"/>
</dbReference>
<evidence type="ECO:0000256" key="3">
    <source>
        <dbReference type="ARBA" id="ARBA00023002"/>
    </source>
</evidence>
<dbReference type="Gene3D" id="3.50.50.60">
    <property type="entry name" value="FAD/NAD(P)-binding domain"/>
    <property type="match status" value="1"/>
</dbReference>
<dbReference type="Pfam" id="PF12831">
    <property type="entry name" value="FAD_oxidored"/>
    <property type="match status" value="1"/>
</dbReference>
<feature type="signal peptide" evidence="6">
    <location>
        <begin position="1"/>
        <end position="25"/>
    </location>
</feature>
<dbReference type="eggNOG" id="COG0644">
    <property type="taxonomic scope" value="Bacteria"/>
</dbReference>
<evidence type="ECO:0000313" key="8">
    <source>
        <dbReference type="Proteomes" id="UP000001025"/>
    </source>
</evidence>
<dbReference type="PANTHER" id="PTHR43498:SF1">
    <property type="entry name" value="COB--COM HETERODISULFIDE REDUCTASE IRON-SULFUR SUBUNIT A"/>
    <property type="match status" value="1"/>
</dbReference>
<evidence type="ECO:0000256" key="4">
    <source>
        <dbReference type="ARBA" id="ARBA00023004"/>
    </source>
</evidence>
<dbReference type="InterPro" id="IPR036188">
    <property type="entry name" value="FAD/NAD-bd_sf"/>
</dbReference>
<dbReference type="OrthoDB" id="287984at2"/>
<evidence type="ECO:0000256" key="2">
    <source>
        <dbReference type="ARBA" id="ARBA00022723"/>
    </source>
</evidence>
<accession>Q7UY17</accession>
<dbReference type="KEGG" id="rba:RB941"/>
<dbReference type="InParanoid" id="Q7UY17"/>
<dbReference type="HOGENOM" id="CLU_025277_0_0_0"/>
<keyword evidence="2" id="KW-0479">Metal-binding</keyword>
<evidence type="ECO:0008006" key="9">
    <source>
        <dbReference type="Google" id="ProtNLM"/>
    </source>
</evidence>
<organism evidence="7 8">
    <name type="scientific">Rhodopirellula baltica (strain DSM 10527 / NCIMB 13988 / SH1)</name>
    <dbReference type="NCBI Taxonomy" id="243090"/>
    <lineage>
        <taxon>Bacteria</taxon>
        <taxon>Pseudomonadati</taxon>
        <taxon>Planctomycetota</taxon>
        <taxon>Planctomycetia</taxon>
        <taxon>Pirellulales</taxon>
        <taxon>Pirellulaceae</taxon>
        <taxon>Rhodopirellula</taxon>
    </lineage>
</organism>
<keyword evidence="8" id="KW-1185">Reference proteome</keyword>
<keyword evidence="4" id="KW-0408">Iron</keyword>
<name>Q7UY17_RHOBA</name>
<dbReference type="GO" id="GO:0046872">
    <property type="term" value="F:metal ion binding"/>
    <property type="evidence" value="ECO:0007669"/>
    <property type="project" value="UniProtKB-KW"/>
</dbReference>
<feature type="chain" id="PRO_5004294371" description="Xanthan lyase" evidence="6">
    <location>
        <begin position="26"/>
        <end position="616"/>
    </location>
</feature>
<dbReference type="SUPFAM" id="SSF51905">
    <property type="entry name" value="FAD/NAD(P)-binding domain"/>
    <property type="match status" value="1"/>
</dbReference>
<dbReference type="Proteomes" id="UP000001025">
    <property type="component" value="Chromosome"/>
</dbReference>
<keyword evidence="6" id="KW-0732">Signal</keyword>
<dbReference type="GO" id="GO:0051539">
    <property type="term" value="F:4 iron, 4 sulfur cluster binding"/>
    <property type="evidence" value="ECO:0007669"/>
    <property type="project" value="UniProtKB-KW"/>
</dbReference>
<dbReference type="EnsemblBacteria" id="CAD71832">
    <property type="protein sequence ID" value="CAD71832"/>
    <property type="gene ID" value="RB941"/>
</dbReference>
<dbReference type="PANTHER" id="PTHR43498">
    <property type="entry name" value="FERREDOXIN:COB-COM HETERODISULFIDE REDUCTASE SUBUNIT A"/>
    <property type="match status" value="1"/>
</dbReference>
<keyword evidence="1" id="KW-0004">4Fe-4S</keyword>